<dbReference type="AlphaFoldDB" id="A0A1W1HJ70"/>
<dbReference type="PANTHER" id="PTHR23088:SF27">
    <property type="entry name" value="DEAMINATED GLUTATHIONE AMIDASE"/>
    <property type="match status" value="1"/>
</dbReference>
<dbReference type="EMBL" id="FWEV01000320">
    <property type="protein sequence ID" value="SLM32486.1"/>
    <property type="molecule type" value="Genomic_DNA"/>
</dbReference>
<dbReference type="Gene3D" id="3.60.110.10">
    <property type="entry name" value="Carbon-nitrogen hydrolase"/>
    <property type="match status" value="1"/>
</dbReference>
<keyword evidence="4" id="KW-1185">Reference proteome</keyword>
<evidence type="ECO:0000256" key="1">
    <source>
        <dbReference type="ARBA" id="ARBA00010613"/>
    </source>
</evidence>
<dbReference type="OrthoDB" id="9811121at2"/>
<comment type="similarity">
    <text evidence="1">Belongs to the carbon-nitrogen hydrolase superfamily. NIT1/NIT2 family.</text>
</comment>
<name>A0A1W1HJ70_9BACT</name>
<dbReference type="InterPro" id="IPR001110">
    <property type="entry name" value="UPF0012_CS"/>
</dbReference>
<proteinExistence type="inferred from homology"/>
<dbReference type="PROSITE" id="PS01227">
    <property type="entry name" value="UPF0012"/>
    <property type="match status" value="1"/>
</dbReference>
<dbReference type="InterPro" id="IPR003010">
    <property type="entry name" value="C-N_Hydrolase"/>
</dbReference>
<reference evidence="3 4" key="1">
    <citation type="submission" date="2017-03" db="EMBL/GenBank/DDBJ databases">
        <authorList>
            <person name="Afonso C.L."/>
            <person name="Miller P.J."/>
            <person name="Scott M.A."/>
            <person name="Spackman E."/>
            <person name="Goraichik I."/>
            <person name="Dimitrov K.M."/>
            <person name="Suarez D.L."/>
            <person name="Swayne D.E."/>
        </authorList>
    </citation>
    <scope>NUCLEOTIDE SEQUENCE [LARGE SCALE GENOMIC DNA]</scope>
    <source>
        <strain evidence="3">PRJEB14757</strain>
    </source>
</reference>
<gene>
    <name evidence="3" type="ORF">MTBBW1_750007</name>
</gene>
<dbReference type="Proteomes" id="UP000191931">
    <property type="component" value="Unassembled WGS sequence"/>
</dbReference>
<sequence length="259" mass="29137">MKIASIQMAVIEDDKNAAIEKALAKIRCCRGADLVILPEIWNVGFMSFDSYISTSEERNGPTMTMLVNAAREISAYIHTGSFVECENGKYYNSSYLVSPEGELLANYRKIHLFGYNSLETRILTPGNSVTVADTSLGKIGMATCYDLRFPELFRKMVDLGAEFFLICSAWPYPRLEAWQLFNRTRALENQCYLISANSVDMNRNTRFVGHSMVVDPWGTVIAGAGDKESILKVEIDSKEIQSAREEFPVLKSRRVNLIT</sequence>
<evidence type="ECO:0000259" key="2">
    <source>
        <dbReference type="PROSITE" id="PS50263"/>
    </source>
</evidence>
<dbReference type="RefSeq" id="WP_080802336.1">
    <property type="nucleotide sequence ID" value="NZ_LT828543.1"/>
</dbReference>
<dbReference type="InterPro" id="IPR036526">
    <property type="entry name" value="C-N_Hydrolase_sf"/>
</dbReference>
<dbReference type="STRING" id="1246637.MTBBW1_750007"/>
<protein>
    <recommendedName>
        <fullName evidence="2">CN hydrolase domain-containing protein</fullName>
    </recommendedName>
</protein>
<evidence type="ECO:0000313" key="3">
    <source>
        <dbReference type="EMBL" id="SLM32486.1"/>
    </source>
</evidence>
<dbReference type="SUPFAM" id="SSF56317">
    <property type="entry name" value="Carbon-nitrogen hydrolase"/>
    <property type="match status" value="1"/>
</dbReference>
<evidence type="ECO:0000313" key="4">
    <source>
        <dbReference type="Proteomes" id="UP000191931"/>
    </source>
</evidence>
<dbReference type="CDD" id="cd07583">
    <property type="entry name" value="nitrilase_5"/>
    <property type="match status" value="1"/>
</dbReference>
<dbReference type="Pfam" id="PF00795">
    <property type="entry name" value="CN_hydrolase"/>
    <property type="match status" value="1"/>
</dbReference>
<dbReference type="PANTHER" id="PTHR23088">
    <property type="entry name" value="NITRILASE-RELATED"/>
    <property type="match status" value="1"/>
</dbReference>
<organism evidence="3 4">
    <name type="scientific">Desulfamplus magnetovallimortis</name>
    <dbReference type="NCBI Taxonomy" id="1246637"/>
    <lineage>
        <taxon>Bacteria</taxon>
        <taxon>Pseudomonadati</taxon>
        <taxon>Thermodesulfobacteriota</taxon>
        <taxon>Desulfobacteria</taxon>
        <taxon>Desulfobacterales</taxon>
        <taxon>Desulfobacteraceae</taxon>
        <taxon>Desulfamplus</taxon>
    </lineage>
</organism>
<accession>A0A1W1HJ70</accession>
<dbReference type="PROSITE" id="PS50263">
    <property type="entry name" value="CN_HYDROLASE"/>
    <property type="match status" value="1"/>
</dbReference>
<feature type="domain" description="CN hydrolase" evidence="2">
    <location>
        <begin position="1"/>
        <end position="237"/>
    </location>
</feature>